<dbReference type="SUPFAM" id="SSF57903">
    <property type="entry name" value="FYVE/PHD zinc finger"/>
    <property type="match status" value="1"/>
</dbReference>
<evidence type="ECO:0000256" key="8">
    <source>
        <dbReference type="PROSITE-ProRule" id="PRU00091"/>
    </source>
</evidence>
<evidence type="ECO:0000259" key="11">
    <source>
        <dbReference type="PROSITE" id="PS50010"/>
    </source>
</evidence>
<dbReference type="EMBL" id="OZ037944">
    <property type="protein sequence ID" value="CAL1694837.1"/>
    <property type="molecule type" value="Genomic_DNA"/>
</dbReference>
<keyword evidence="4" id="KW-0479">Metal-binding</keyword>
<keyword evidence="5 8" id="KW-0863">Zinc-finger</keyword>
<gene>
    <name evidence="13" type="ORF">GFSPODELE1_LOCUS487</name>
</gene>
<evidence type="ECO:0000256" key="9">
    <source>
        <dbReference type="SAM" id="MobiDB-lite"/>
    </source>
</evidence>
<organism evidence="13 14">
    <name type="scientific">Somion occarium</name>
    <dbReference type="NCBI Taxonomy" id="3059160"/>
    <lineage>
        <taxon>Eukaryota</taxon>
        <taxon>Fungi</taxon>
        <taxon>Dikarya</taxon>
        <taxon>Basidiomycota</taxon>
        <taxon>Agaricomycotina</taxon>
        <taxon>Agaricomycetes</taxon>
        <taxon>Polyporales</taxon>
        <taxon>Cerrenaceae</taxon>
        <taxon>Somion</taxon>
    </lineage>
</organism>
<evidence type="ECO:0000256" key="3">
    <source>
        <dbReference type="ARBA" id="ARBA00022658"/>
    </source>
</evidence>
<dbReference type="PROSITE" id="PS50178">
    <property type="entry name" value="ZF_FYVE"/>
    <property type="match status" value="1"/>
</dbReference>
<dbReference type="SUPFAM" id="SSF48065">
    <property type="entry name" value="DBL homology domain (DH-domain)"/>
    <property type="match status" value="1"/>
</dbReference>
<dbReference type="InterPro" id="IPR000219">
    <property type="entry name" value="DH_dom"/>
</dbReference>
<dbReference type="Gene3D" id="1.20.900.10">
    <property type="entry name" value="Dbl homology (DH) domain"/>
    <property type="match status" value="1"/>
</dbReference>
<feature type="region of interest" description="Disordered" evidence="9">
    <location>
        <begin position="373"/>
        <end position="399"/>
    </location>
</feature>
<keyword evidence="14" id="KW-1185">Reference proteome</keyword>
<dbReference type="SMART" id="SM00233">
    <property type="entry name" value="PH"/>
    <property type="match status" value="1"/>
</dbReference>
<feature type="region of interest" description="Disordered" evidence="9">
    <location>
        <begin position="742"/>
        <end position="773"/>
    </location>
</feature>
<dbReference type="SMART" id="SM00064">
    <property type="entry name" value="FYVE"/>
    <property type="match status" value="1"/>
</dbReference>
<name>A0ABP1CJJ6_9APHY</name>
<dbReference type="Pfam" id="PF01363">
    <property type="entry name" value="FYVE"/>
    <property type="match status" value="1"/>
</dbReference>
<dbReference type="PROSITE" id="PS50010">
    <property type="entry name" value="DH_2"/>
    <property type="match status" value="1"/>
</dbReference>
<dbReference type="InterPro" id="IPR001849">
    <property type="entry name" value="PH_domain"/>
</dbReference>
<dbReference type="PANTHER" id="PTHR12673">
    <property type="entry name" value="FACIOGENITAL DYSPLASIA PROTEIN"/>
    <property type="match status" value="1"/>
</dbReference>
<dbReference type="InterPro" id="IPR000306">
    <property type="entry name" value="Znf_FYVE"/>
</dbReference>
<dbReference type="Gene3D" id="3.30.40.10">
    <property type="entry name" value="Zinc/RING finger domain, C3HC4 (zinc finger)"/>
    <property type="match status" value="1"/>
</dbReference>
<evidence type="ECO:0000256" key="7">
    <source>
        <dbReference type="ARBA" id="ARBA00023212"/>
    </source>
</evidence>
<keyword evidence="2" id="KW-0963">Cytoplasm</keyword>
<feature type="region of interest" description="Disordered" evidence="9">
    <location>
        <begin position="405"/>
        <end position="424"/>
    </location>
</feature>
<dbReference type="Gene3D" id="2.30.29.30">
    <property type="entry name" value="Pleckstrin-homology domain (PH domain)/Phosphotyrosine-binding domain (PTB)"/>
    <property type="match status" value="1"/>
</dbReference>
<evidence type="ECO:0000313" key="13">
    <source>
        <dbReference type="EMBL" id="CAL1694837.1"/>
    </source>
</evidence>
<feature type="domain" description="FYVE-type" evidence="12">
    <location>
        <begin position="546"/>
        <end position="609"/>
    </location>
</feature>
<keyword evidence="6" id="KW-0862">Zinc</keyword>
<dbReference type="SUPFAM" id="SSF50729">
    <property type="entry name" value="PH domain-like"/>
    <property type="match status" value="1"/>
</dbReference>
<comment type="subcellular location">
    <subcellularLocation>
        <location evidence="1">Cytoplasm</location>
        <location evidence="1">Cytoskeleton</location>
    </subcellularLocation>
</comment>
<reference evidence="14" key="1">
    <citation type="submission" date="2024-04" db="EMBL/GenBank/DDBJ databases">
        <authorList>
            <person name="Shaw F."/>
            <person name="Minotto A."/>
        </authorList>
    </citation>
    <scope>NUCLEOTIDE SEQUENCE [LARGE SCALE GENOMIC DNA]</scope>
</reference>
<feature type="domain" description="PH" evidence="10">
    <location>
        <begin position="321"/>
        <end position="488"/>
    </location>
</feature>
<dbReference type="CDD" id="cd00160">
    <property type="entry name" value="RhoGEF"/>
    <property type="match status" value="1"/>
</dbReference>
<proteinExistence type="predicted"/>
<evidence type="ECO:0000256" key="6">
    <source>
        <dbReference type="ARBA" id="ARBA00022833"/>
    </source>
</evidence>
<feature type="domain" description="DH" evidence="11">
    <location>
        <begin position="100"/>
        <end position="291"/>
    </location>
</feature>
<dbReference type="SMART" id="SM00325">
    <property type="entry name" value="RhoGEF"/>
    <property type="match status" value="1"/>
</dbReference>
<evidence type="ECO:0000256" key="5">
    <source>
        <dbReference type="ARBA" id="ARBA00022771"/>
    </source>
</evidence>
<dbReference type="InterPro" id="IPR051092">
    <property type="entry name" value="FYVE_RhoGEF_PH"/>
</dbReference>
<dbReference type="InterPro" id="IPR035899">
    <property type="entry name" value="DBL_dom_sf"/>
</dbReference>
<evidence type="ECO:0008006" key="15">
    <source>
        <dbReference type="Google" id="ProtNLM"/>
    </source>
</evidence>
<feature type="compositionally biased region" description="Polar residues" evidence="9">
    <location>
        <begin position="748"/>
        <end position="762"/>
    </location>
</feature>
<dbReference type="PANTHER" id="PTHR12673:SF159">
    <property type="entry name" value="LD03170P"/>
    <property type="match status" value="1"/>
</dbReference>
<feature type="compositionally biased region" description="Basic residues" evidence="9">
    <location>
        <begin position="405"/>
        <end position="421"/>
    </location>
</feature>
<dbReference type="Pfam" id="PF00621">
    <property type="entry name" value="RhoGEF"/>
    <property type="match status" value="1"/>
</dbReference>
<dbReference type="Proteomes" id="UP001497453">
    <property type="component" value="Chromosome 1"/>
</dbReference>
<evidence type="ECO:0000259" key="10">
    <source>
        <dbReference type="PROSITE" id="PS50003"/>
    </source>
</evidence>
<evidence type="ECO:0000256" key="4">
    <source>
        <dbReference type="ARBA" id="ARBA00022723"/>
    </source>
</evidence>
<evidence type="ECO:0000313" key="14">
    <source>
        <dbReference type="Proteomes" id="UP001497453"/>
    </source>
</evidence>
<evidence type="ECO:0000256" key="2">
    <source>
        <dbReference type="ARBA" id="ARBA00022490"/>
    </source>
</evidence>
<dbReference type="InterPro" id="IPR017455">
    <property type="entry name" value="Znf_FYVE-rel"/>
</dbReference>
<evidence type="ECO:0000256" key="1">
    <source>
        <dbReference type="ARBA" id="ARBA00004245"/>
    </source>
</evidence>
<dbReference type="InterPro" id="IPR011011">
    <property type="entry name" value="Znf_FYVE_PHD"/>
</dbReference>
<accession>A0ABP1CJJ6</accession>
<protein>
    <recommendedName>
        <fullName evidence="15">FYVE, RhoGEF and PH domain-containing protein 6</fullName>
    </recommendedName>
</protein>
<keyword evidence="7" id="KW-0206">Cytoskeleton</keyword>
<feature type="region of interest" description="Disordered" evidence="9">
    <location>
        <begin position="651"/>
        <end position="694"/>
    </location>
</feature>
<dbReference type="InterPro" id="IPR011993">
    <property type="entry name" value="PH-like_dom_sf"/>
</dbReference>
<feature type="compositionally biased region" description="Basic and acidic residues" evidence="9">
    <location>
        <begin position="388"/>
        <end position="399"/>
    </location>
</feature>
<dbReference type="PROSITE" id="PS50003">
    <property type="entry name" value="PH_DOMAIN"/>
    <property type="match status" value="1"/>
</dbReference>
<dbReference type="InterPro" id="IPR013083">
    <property type="entry name" value="Znf_RING/FYVE/PHD"/>
</dbReference>
<evidence type="ECO:0000259" key="12">
    <source>
        <dbReference type="PROSITE" id="PS50178"/>
    </source>
</evidence>
<sequence>MAQDTLHPPSMVDFPTADTRLSAFPPQILDTRFQPAQHPPFRRISLPSAPSLLHRQSVVMPSAMRDPARGPSHCHSVLDGARRQSRRREVKILDEQAEAKRRKVTEEFFETEKSYVDGLELIYSHFLTPIIASLDTPEPLLDRAELTSVFSNFIDIWNLHRSFLSSLTNHLQASSSVNGPPPLSPVLLSHFPYLSLYTPFITSFPDILSSYSSLFSNNHAFAEFIARQEADPRCGKLKLRDWLLTIVQRCPRYLLLLKDLMSCTDHDASDYAALNSVYNLVSKITVSLNTSLHTHAQTLSLLALQRSTSNLPFQLVTPGRELLKRTPLLQLEGSKPKEREFLLFSDCIVWFASADKVDEAGFSARWEIPLTTEGSHSPIRPSMVRTRSKSDADVPQLKDMRRKESRLKLRLSSTSKKKTRHASSGTEDRWIYKGHLELVDLEVVVATSREPGDERRLEILSPQRSFALYASNEDERDEWINSIRKAKASLLVALNTMHPDSTLTSSSSTQHLRRTLQALPYSPELEEMQPKRGRVEHFVPAIWIPDGKTDSCMRCGRTFGWRRRRHHCRLCGRCVCAGCSGKTFFIFDPSSKHSHKAARACDACYDTVFPVLDPSPIPAESSATISHLTLSGLRSMPSLLLSESTPSALMSIPLENPRRPFSRLHEPSPTRSQGDSSEDLHRPPPSRIKPLPSRPRSYVQILEDFNENAQEGGIWPISGSPSTSRFSRGFDGASFVLDEREEDVSNEAADTNFSSRNTSLPSSPRKEDTARRHKRFSLPAVGIQTPLVTARPNVIGEGKSKRLSLVLGKSGINSGHSANDLGSSFMHGLAVGKLSELLGRR</sequence>
<keyword evidence="3" id="KW-0344">Guanine-nucleotide releasing factor</keyword>